<dbReference type="RefSeq" id="WP_064270327.1">
    <property type="nucleotide sequence ID" value="NZ_LXJZ01000198.1"/>
</dbReference>
<dbReference type="OrthoDB" id="571052at2"/>
<reference evidence="5 6" key="1">
    <citation type="submission" date="2016-04" db="EMBL/GenBank/DDBJ databases">
        <title>Reclassification of Paraburkholderia panaciterrae (Farh et al. 2015) Dobritsa &amp; Samadpour 2016 as a later homotypic synonym of Paraburkholderia ginsengiterrae (Farh et al. 2015) Dobritsa &amp; Samadpour 2016.</title>
        <authorList>
            <person name="Dobritsa A.P."/>
            <person name="Kutumbaka K."/>
            <person name="Samadpour M."/>
        </authorList>
    </citation>
    <scope>NUCLEOTIDE SEQUENCE [LARGE SCALE GENOMIC DNA]</scope>
    <source>
        <strain evidence="4 6">DCY85</strain>
        <strain evidence="3 5">DCY85-1</strain>
    </source>
</reference>
<feature type="domain" description="CHRD" evidence="2">
    <location>
        <begin position="28"/>
        <end position="152"/>
    </location>
</feature>
<gene>
    <name evidence="3" type="ORF">A6V36_07975</name>
    <name evidence="4" type="ORF">A6V37_02305</name>
</gene>
<dbReference type="InterPro" id="IPR010895">
    <property type="entry name" value="CHRD"/>
</dbReference>
<evidence type="ECO:0000313" key="4">
    <source>
        <dbReference type="EMBL" id="OAJ60965.1"/>
    </source>
</evidence>
<accession>A0A1A9N7X7</accession>
<evidence type="ECO:0000313" key="3">
    <source>
        <dbReference type="EMBL" id="OAJ54778.1"/>
    </source>
</evidence>
<sequence length="153" mass="16077">MTVSISRRALMLFAGLALSGTMTLAQAAPVSFTVPLTGDQEVPPVQTPGSGTANLTYDASTHVVTWNITFSGLTAPATMSHFHGPAPVGKNANVKIWLSQKGSMELTSPFSGQATLSADEAQMFESGNMYVNVHTKTNPNGEIRGQVMPPKGN</sequence>
<protein>
    <submittedName>
        <fullName evidence="4">CHRD domain-containing protein</fullName>
    </submittedName>
</protein>
<name>A0A1A9N7X7_9BURK</name>
<dbReference type="Pfam" id="PF07452">
    <property type="entry name" value="CHRD"/>
    <property type="match status" value="1"/>
</dbReference>
<dbReference type="EMBL" id="LXKA01000221">
    <property type="protein sequence ID" value="OAJ60965.1"/>
    <property type="molecule type" value="Genomic_DNA"/>
</dbReference>
<proteinExistence type="predicted"/>
<comment type="caution">
    <text evidence="4">The sequence shown here is derived from an EMBL/GenBank/DDBJ whole genome shotgun (WGS) entry which is preliminary data.</text>
</comment>
<dbReference type="EMBL" id="LXJZ01000198">
    <property type="protein sequence ID" value="OAJ54778.1"/>
    <property type="molecule type" value="Genomic_DNA"/>
</dbReference>
<dbReference type="Proteomes" id="UP000078116">
    <property type="component" value="Unassembled WGS sequence"/>
</dbReference>
<dbReference type="Proteomes" id="UP000077961">
    <property type="component" value="Unassembled WGS sequence"/>
</dbReference>
<dbReference type="AlphaFoldDB" id="A0A1A9N7X7"/>
<keyword evidence="5" id="KW-1185">Reference proteome</keyword>
<feature type="signal peptide" evidence="1">
    <location>
        <begin position="1"/>
        <end position="27"/>
    </location>
</feature>
<evidence type="ECO:0000256" key="1">
    <source>
        <dbReference type="SAM" id="SignalP"/>
    </source>
</evidence>
<evidence type="ECO:0000259" key="2">
    <source>
        <dbReference type="PROSITE" id="PS50933"/>
    </source>
</evidence>
<evidence type="ECO:0000313" key="6">
    <source>
        <dbReference type="Proteomes" id="UP000078116"/>
    </source>
</evidence>
<dbReference type="STRING" id="1462993.A6V36_07975"/>
<dbReference type="PROSITE" id="PS50933">
    <property type="entry name" value="CHRD"/>
    <property type="match status" value="1"/>
</dbReference>
<feature type="chain" id="PRO_5008393690" evidence="1">
    <location>
        <begin position="28"/>
        <end position="153"/>
    </location>
</feature>
<organism evidence="4 6">
    <name type="scientific">Paraburkholderia ginsengiterrae</name>
    <dbReference type="NCBI Taxonomy" id="1462993"/>
    <lineage>
        <taxon>Bacteria</taxon>
        <taxon>Pseudomonadati</taxon>
        <taxon>Pseudomonadota</taxon>
        <taxon>Betaproteobacteria</taxon>
        <taxon>Burkholderiales</taxon>
        <taxon>Burkholderiaceae</taxon>
        <taxon>Paraburkholderia</taxon>
    </lineage>
</organism>
<evidence type="ECO:0000313" key="5">
    <source>
        <dbReference type="Proteomes" id="UP000077961"/>
    </source>
</evidence>
<keyword evidence="1" id="KW-0732">Signal</keyword>
<dbReference type="SMART" id="SM00754">
    <property type="entry name" value="CHRD"/>
    <property type="match status" value="1"/>
</dbReference>